<comment type="caution">
    <text evidence="1">The sequence shown here is derived from an EMBL/GenBank/DDBJ whole genome shotgun (WGS) entry which is preliminary data.</text>
</comment>
<protein>
    <recommendedName>
        <fullName evidence="3">Transcriptional regulator</fullName>
    </recommendedName>
</protein>
<gene>
    <name evidence="1" type="ORF">CFP75_24245</name>
</gene>
<dbReference type="EMBL" id="NMQU01000076">
    <property type="protein sequence ID" value="OXM47353.1"/>
    <property type="molecule type" value="Genomic_DNA"/>
</dbReference>
<dbReference type="RefSeq" id="WP_020636097.1">
    <property type="nucleotide sequence ID" value="NZ_KB913032.1"/>
</dbReference>
<evidence type="ECO:0000313" key="1">
    <source>
        <dbReference type="EMBL" id="OXM47353.1"/>
    </source>
</evidence>
<keyword evidence="2" id="KW-1185">Reference proteome</keyword>
<evidence type="ECO:0000313" key="2">
    <source>
        <dbReference type="Proteomes" id="UP000215563"/>
    </source>
</evidence>
<dbReference type="OrthoDB" id="3213425at2"/>
<sequence>MAPNHLLRNLLTESGWTGQKLADHTNRLGAEAGLRLRYDRTGVAHWLTGRCPRPPVPELVAEAFTRRLGRRVTAAATGLERGATTAPPRWRTDVTAELTNLCRDGAATRRALSGCVYSLAALSVPGWADLASIAGAECPAEDTGKVERSELDAAKAMLELFSTADLSFGGGYVRPALARYLHTTIAPWLRWGAAPAVRADLFVTAAQLCYLCGFLCFDDELHGIAQRYYLIAARLSRAAGDALHYAISLRALSVQARMLGHRTAAVDLATTAARALPRSAPALTRAFLIGQVAAAEAAANDQRHAVIHLRAAENHLDHSRDTVSPVGTYHPAALSHHHAAVRACLGERPAAVSALTRSLRCRPPCERRARAITLARLAELHLDAGELDRACQTWNQFLDDYSHLRSQRADTALGTLRARLRPHLAYPPALSVTHKAAEVSLAKAA</sequence>
<dbReference type="Gene3D" id="1.25.40.10">
    <property type="entry name" value="Tetratricopeptide repeat domain"/>
    <property type="match status" value="1"/>
</dbReference>
<evidence type="ECO:0008006" key="3">
    <source>
        <dbReference type="Google" id="ProtNLM"/>
    </source>
</evidence>
<accession>A0A229RL28</accession>
<proteinExistence type="predicted"/>
<dbReference type="InterPro" id="IPR011990">
    <property type="entry name" value="TPR-like_helical_dom_sf"/>
</dbReference>
<dbReference type="AlphaFoldDB" id="A0A229RL28"/>
<organism evidence="1 2">
    <name type="scientific">Amycolatopsis alba DSM 44262</name>
    <dbReference type="NCBI Taxonomy" id="1125972"/>
    <lineage>
        <taxon>Bacteria</taxon>
        <taxon>Bacillati</taxon>
        <taxon>Actinomycetota</taxon>
        <taxon>Actinomycetes</taxon>
        <taxon>Pseudonocardiales</taxon>
        <taxon>Pseudonocardiaceae</taxon>
        <taxon>Amycolatopsis</taxon>
    </lineage>
</organism>
<name>A0A229RL28_AMYAL</name>
<dbReference type="Proteomes" id="UP000215563">
    <property type="component" value="Unassembled WGS sequence"/>
</dbReference>
<reference evidence="1 2" key="1">
    <citation type="submission" date="2017-07" db="EMBL/GenBank/DDBJ databases">
        <title>Amycolatopsis alba DSM 44262 Genome sequencing and assembly.</title>
        <authorList>
            <person name="Kaur N."/>
            <person name="Mayilraj S."/>
        </authorList>
    </citation>
    <scope>NUCLEOTIDE SEQUENCE [LARGE SCALE GENOMIC DNA]</scope>
    <source>
        <strain evidence="1 2">DSM 44262</strain>
    </source>
</reference>